<dbReference type="InterPro" id="IPR057326">
    <property type="entry name" value="KR_dom"/>
</dbReference>
<sequence length="261" mass="27671">MFEGKTALVTGSTRGIGFEIARAFAANGANVVVNGASDAERLEAARAAVARERHDVDVMGWRADVSDPAQVEKMVAAATERFGSIDILIVNAGVQHVAPLEEFPLEAWSRVLATNLSAAFYAMRAVLPQMKARKWGRVIAIASAHSTIASPFKSAYVAAKHGLAGLTKTAALETARDGITVNAIAPGYVWTELVERQIPATMSARGMTREDVIDKVLLAAQPTRRFVTPEQVAQFAVFLASDAASAITGAVLPMDGGWTAH</sequence>
<evidence type="ECO:0000259" key="2">
    <source>
        <dbReference type="SMART" id="SM00822"/>
    </source>
</evidence>
<comment type="similarity">
    <text evidence="1">Belongs to the short-chain dehydrogenases/reductases (SDR) family.</text>
</comment>
<dbReference type="SMART" id="SM00822">
    <property type="entry name" value="PKS_KR"/>
    <property type="match status" value="1"/>
</dbReference>
<accession>A0AA48M3J7</accession>
<dbReference type="InterPro" id="IPR011294">
    <property type="entry name" value="3-OHbutyrate_DH"/>
</dbReference>
<dbReference type="Gene3D" id="3.40.50.720">
    <property type="entry name" value="NAD(P)-binding Rossmann-like Domain"/>
    <property type="match status" value="1"/>
</dbReference>
<organism evidence="3">
    <name type="scientific">freshwater sediment metagenome</name>
    <dbReference type="NCBI Taxonomy" id="556182"/>
    <lineage>
        <taxon>unclassified sequences</taxon>
        <taxon>metagenomes</taxon>
        <taxon>ecological metagenomes</taxon>
    </lineage>
</organism>
<reference evidence="3" key="1">
    <citation type="submission" date="2023-07" db="EMBL/GenBank/DDBJ databases">
        <authorList>
            <person name="Pelsma A.J. K."/>
        </authorList>
    </citation>
    <scope>NUCLEOTIDE SEQUENCE</scope>
</reference>
<gene>
    <name evidence="3" type="primary">E1.1.1.30/bdh</name>
    <name evidence="3" type="ORF">AMST5_04261</name>
</gene>
<keyword evidence="3" id="KW-0560">Oxidoreductase</keyword>
<dbReference type="PANTHER" id="PTHR42879:SF2">
    <property type="entry name" value="3-OXOACYL-[ACYL-CARRIER-PROTEIN] REDUCTASE FABG"/>
    <property type="match status" value="1"/>
</dbReference>
<name>A0AA48M3J7_9ZZZZ</name>
<dbReference type="InterPro" id="IPR002347">
    <property type="entry name" value="SDR_fam"/>
</dbReference>
<dbReference type="InterPro" id="IPR050259">
    <property type="entry name" value="SDR"/>
</dbReference>
<feature type="domain" description="Ketoreductase" evidence="2">
    <location>
        <begin position="5"/>
        <end position="193"/>
    </location>
</feature>
<dbReference type="AlphaFoldDB" id="A0AA48M3J7"/>
<dbReference type="EMBL" id="OY288114">
    <property type="protein sequence ID" value="CAJ0892930.1"/>
    <property type="molecule type" value="Genomic_DNA"/>
</dbReference>
<dbReference type="PROSITE" id="PS00061">
    <property type="entry name" value="ADH_SHORT"/>
    <property type="match status" value="1"/>
</dbReference>
<dbReference type="InterPro" id="IPR020904">
    <property type="entry name" value="Sc_DH/Rdtase_CS"/>
</dbReference>
<evidence type="ECO:0000313" key="3">
    <source>
        <dbReference type="EMBL" id="CAJ0892930.1"/>
    </source>
</evidence>
<dbReference type="Pfam" id="PF13561">
    <property type="entry name" value="adh_short_C2"/>
    <property type="match status" value="1"/>
</dbReference>
<proteinExistence type="inferred from homology"/>
<dbReference type="EC" id="1.1.1.30" evidence="3"/>
<dbReference type="InterPro" id="IPR036291">
    <property type="entry name" value="NAD(P)-bd_dom_sf"/>
</dbReference>
<dbReference type="GO" id="GO:0032787">
    <property type="term" value="P:monocarboxylic acid metabolic process"/>
    <property type="evidence" value="ECO:0007669"/>
    <property type="project" value="UniProtKB-ARBA"/>
</dbReference>
<protein>
    <submittedName>
        <fullName evidence="3">3-hydroxybutyrate dehydrogenase</fullName>
        <ecNumber evidence="3">1.1.1.30</ecNumber>
    </submittedName>
</protein>
<dbReference type="NCBIfam" id="NF009093">
    <property type="entry name" value="PRK12429.1"/>
    <property type="match status" value="1"/>
</dbReference>
<dbReference type="PANTHER" id="PTHR42879">
    <property type="entry name" value="3-OXOACYL-(ACYL-CARRIER-PROTEIN) REDUCTASE"/>
    <property type="match status" value="1"/>
</dbReference>
<evidence type="ECO:0000256" key="1">
    <source>
        <dbReference type="ARBA" id="ARBA00006484"/>
    </source>
</evidence>
<dbReference type="SUPFAM" id="SSF51735">
    <property type="entry name" value="NAD(P)-binding Rossmann-fold domains"/>
    <property type="match status" value="1"/>
</dbReference>
<dbReference type="PRINTS" id="PR00081">
    <property type="entry name" value="GDHRDH"/>
</dbReference>
<dbReference type="PRINTS" id="PR00080">
    <property type="entry name" value="SDRFAMILY"/>
</dbReference>
<dbReference type="FunFam" id="3.40.50.720:FF:000084">
    <property type="entry name" value="Short-chain dehydrogenase reductase"/>
    <property type="match status" value="1"/>
</dbReference>
<dbReference type="GO" id="GO:0003858">
    <property type="term" value="F:3-hydroxybutyrate dehydrogenase activity"/>
    <property type="evidence" value="ECO:0007669"/>
    <property type="project" value="UniProtKB-EC"/>
</dbReference>
<dbReference type="NCBIfam" id="TIGR01963">
    <property type="entry name" value="PHB_DH"/>
    <property type="match status" value="1"/>
</dbReference>